<accession>A0A7Y7E9J1</accession>
<dbReference type="Proteomes" id="UP000587462">
    <property type="component" value="Unassembled WGS sequence"/>
</dbReference>
<name>A0A7Y7E9J1_STRMO</name>
<dbReference type="Gene3D" id="1.25.40.10">
    <property type="entry name" value="Tetratricopeptide repeat domain"/>
    <property type="match status" value="1"/>
</dbReference>
<dbReference type="SUPFAM" id="SSF48452">
    <property type="entry name" value="TPR-like"/>
    <property type="match status" value="1"/>
</dbReference>
<dbReference type="InterPro" id="IPR011990">
    <property type="entry name" value="TPR-like_helical_dom_sf"/>
</dbReference>
<proteinExistence type="predicted"/>
<organism evidence="1 2">
    <name type="scientific">Streptomyces morookaense</name>
    <name type="common">Streptoverticillium morookaense</name>
    <dbReference type="NCBI Taxonomy" id="1970"/>
    <lineage>
        <taxon>Bacteria</taxon>
        <taxon>Bacillati</taxon>
        <taxon>Actinomycetota</taxon>
        <taxon>Actinomycetes</taxon>
        <taxon>Kitasatosporales</taxon>
        <taxon>Streptomycetaceae</taxon>
        <taxon>Streptomyces</taxon>
    </lineage>
</organism>
<comment type="caution">
    <text evidence="1">The sequence shown here is derived from an EMBL/GenBank/DDBJ whole genome shotgun (WGS) entry which is preliminary data.</text>
</comment>
<dbReference type="AlphaFoldDB" id="A0A7Y7E9J1"/>
<gene>
    <name evidence="1" type="ORF">HG542_25990</name>
</gene>
<reference evidence="1 2" key="1">
    <citation type="submission" date="2020-04" db="EMBL/GenBank/DDBJ databases">
        <title>Draft Genome Sequence of Streptomyces morookaense DSM 40503, an 8-azaguanine-producing strain.</title>
        <authorList>
            <person name="Qi J."/>
            <person name="Gao J.-M."/>
        </authorList>
    </citation>
    <scope>NUCLEOTIDE SEQUENCE [LARGE SCALE GENOMIC DNA]</scope>
    <source>
        <strain evidence="1 2">DSM 40503</strain>
    </source>
</reference>
<dbReference type="RefSeq" id="WP_171085511.1">
    <property type="nucleotide sequence ID" value="NZ_BNBU01000002.1"/>
</dbReference>
<protein>
    <submittedName>
        <fullName evidence="1">Uncharacterized protein</fullName>
    </submittedName>
</protein>
<evidence type="ECO:0000313" key="2">
    <source>
        <dbReference type="Proteomes" id="UP000587462"/>
    </source>
</evidence>
<evidence type="ECO:0000313" key="1">
    <source>
        <dbReference type="EMBL" id="NVK81078.1"/>
    </source>
</evidence>
<keyword evidence="2" id="KW-1185">Reference proteome</keyword>
<sequence>MTTPGTTTLDDTRDGLTAVPEHGHVLPVWDVRGFSDEHLLFLDRHLDLKHVPAEDCRALAALRGRSRELAAACRRLPFREPGSGRYGLDDFLYPALAGGWLASVCWVVPGEAGRNPAAALLGALSLVPHVGHRVIETFTREPWGVRTELPVGTLACTGLHALGPDVLDNITAVDVDLDYFVDSDGRADHTVAEVMNQLGPWAGKMRSWSGSLSVSSGFVPAACGTALATRLARELGMPLRTPAAEVFTGTSGSPAPERSLAAAARGTPLGPAETERLWDEELAPLGAEGLTLRAVLDAQSGRTDEALTAVHRARRHGGRATWAAYVTGLAAMRARQHATALGLFDLCTETVSDTLDAHAGILGVICALRLGRTTEGVQRARRALQTTPLHRDLPGLLALAGRRSGDGGAERDAQRHADVLAELWHD</sequence>
<dbReference type="EMBL" id="JABBXF010000071">
    <property type="protein sequence ID" value="NVK81078.1"/>
    <property type="molecule type" value="Genomic_DNA"/>
</dbReference>